<sequence length="1498" mass="159649">MLKKLLLCFFVFTLNYGFSQTNPWSTSSKNISTALQGKNEISNNFKVFSLNVDQLKIALATSPKRGGYLQKSSTIIEFPNANGEFERFTIFEASTMHPDLQARFPNIRSYAGQGIDNPASTIRFSVSPIGFKSMILTSGRDAVFMEPYSKDLKDYMVYSKKSKTASLNEFECLVKDNVSNKIKSGLTARPNADDGILRTYRLAMSATGEFTQYFGGTKAQALAAINATMTRVNGIFEIDFGVTMNLIANTDDVIYTSANSDPYTSSLNSQLQSTLTSVIGEANYDVGHLVHNGSNNGNAGCIGCVCVDGSKGSGFTSHTVPEGDNFDVDYVAHELGHQFGGNHTWTFNGNEGTNAQVEPGSGSTIMGYAGITGATDVQSHSDPYFHAMTIQQITNYVKTTSCQTNTNTGNNVPTALAGSDYTIPKSTPFILTGDGTDADGDNLTYVWEQMDENNASSTYPSTTATTGVAFRSFSPSTEKTRTFPQLSTVLAGNTSTQWETVPSVGRSLNFRLTVRDNVAGGGTNNSDDMVVTVNSSAGPFVVSAPNSSLTWNVGQLQTVTWDVAGTNGSAVNCQTVNVLLSTDGGNTFPISLAAGVANDGSQQITVPNNIGTQNRIKVEAADNIFFDISNTNFAIEEEVICNATVPTNLASSNVGATGATLSWSAVSGATYVLQYRETGTSTWTQESTGSTSFDITGLNTLTQYEAQVQSVCSSGSSVFSSSVNFTTLEQVLTYCTSKGNNVSDEYIGRVEIGTIDNSSGSGNGYSDHTSISTNLNKDEAVTITVTPTWTGTIYSEGYSVWIDYNKDGDFNDSGEQVWTQAATRNTPVSGTFTVPSSANAGATTMRVSMKYNGIPSSCETFTYGEVEDYTVVIMESGPDTEAPTAPSLTSNDITETTVDLSWSGSTDNVGVTGYDVYRDGTLITSTSNTTYQATGLTAGTTYNFTVRAKDAAGNISADSNTETITTDAPDTQAPTAPSLIASNITQNSVDLSWSGSIDNVGVTGYDIYRDGTLIASTTNTTYQATGLVAGTTYNFTVRAKDAAGNISADSNTETITTDAPDTQAPTAPSLIASNITQNSVDLSWSGSTDNVGVTEYDVYQNGILVISTSNTTYQANGLTAGTTYNFTVRAKDAAGNISGDSNTETVTTEAPDSQAPTAPSLIANNETSNSIDLSWSGATDNVGVTGYDVYQDGSLLTSTTSTTYQVTGLAANTTYSFTVRAKDAEGNTSADSNTATATTLEGATNSTTILHQGYFESGWDGWADGGSDVARYGGSRSYEGTYSIRIRDNSGAASAMTLSNVDVSPYDSVEINFYFYARSMESGEDFWVRYYNGSSWTTVAAYARGTDFNNNSFYSATVTLNKANYNFASNARFRFQCDASGNSDYIYIDQVTISGIIGTGSSRGLDGTQYIKSLNDIAESEFDIDEFTVYPNPVKGEFLTIRMSYNSEATYSLTNLLGQTIKTGNVSETVNVGNLKPGIYIIEVNDGEEIMSKKFIKQ</sequence>
<name>A0A1H3DCL8_9FLAO</name>
<dbReference type="Pfam" id="PF13583">
    <property type="entry name" value="Reprolysin_4"/>
    <property type="match status" value="1"/>
</dbReference>
<dbReference type="Pfam" id="PF20009">
    <property type="entry name" value="GEVED"/>
    <property type="match status" value="1"/>
</dbReference>
<dbReference type="Pfam" id="PF00041">
    <property type="entry name" value="fn3"/>
    <property type="match status" value="5"/>
</dbReference>
<dbReference type="Proteomes" id="UP000199595">
    <property type="component" value="Unassembled WGS sequence"/>
</dbReference>
<feature type="signal peptide" evidence="4">
    <location>
        <begin position="1"/>
        <end position="19"/>
    </location>
</feature>
<feature type="domain" description="Fibronectin type-III" evidence="5">
    <location>
        <begin position="1155"/>
        <end position="1242"/>
    </location>
</feature>
<dbReference type="InterPro" id="IPR003961">
    <property type="entry name" value="FN3_dom"/>
</dbReference>
<feature type="compositionally biased region" description="Polar residues" evidence="3">
    <location>
        <begin position="1138"/>
        <end position="1159"/>
    </location>
</feature>
<dbReference type="SMART" id="SM00060">
    <property type="entry name" value="FN3"/>
    <property type="match status" value="5"/>
</dbReference>
<feature type="region of interest" description="Disordered" evidence="3">
    <location>
        <begin position="1136"/>
        <end position="1159"/>
    </location>
</feature>
<evidence type="ECO:0000256" key="3">
    <source>
        <dbReference type="SAM" id="MobiDB-lite"/>
    </source>
</evidence>
<evidence type="ECO:0000256" key="4">
    <source>
        <dbReference type="SAM" id="SignalP"/>
    </source>
</evidence>
<dbReference type="Pfam" id="PF18962">
    <property type="entry name" value="Por_Secre_tail"/>
    <property type="match status" value="1"/>
</dbReference>
<dbReference type="EMBL" id="FNNJ01000007">
    <property type="protein sequence ID" value="SDX64155.1"/>
    <property type="molecule type" value="Genomic_DNA"/>
</dbReference>
<dbReference type="STRING" id="762486.SAMN05444411_107114"/>
<dbReference type="CDD" id="cd00063">
    <property type="entry name" value="FN3"/>
    <property type="match status" value="5"/>
</dbReference>
<reference evidence="7" key="1">
    <citation type="submission" date="2016-10" db="EMBL/GenBank/DDBJ databases">
        <authorList>
            <person name="Varghese N."/>
            <person name="Submissions S."/>
        </authorList>
    </citation>
    <scope>NUCLEOTIDE SEQUENCE [LARGE SCALE GENOMIC DNA]</scope>
    <source>
        <strain evidence="7">DSM 24956</strain>
    </source>
</reference>
<feature type="domain" description="Fibronectin type-III" evidence="5">
    <location>
        <begin position="1064"/>
        <end position="1151"/>
    </location>
</feature>
<dbReference type="PANTHER" id="PTHR13817:SF173">
    <property type="entry name" value="FRAZZLED"/>
    <property type="match status" value="1"/>
</dbReference>
<dbReference type="PROSITE" id="PS50853">
    <property type="entry name" value="FN3"/>
    <property type="match status" value="5"/>
</dbReference>
<dbReference type="Gene3D" id="2.60.40.10">
    <property type="entry name" value="Immunoglobulins"/>
    <property type="match status" value="6"/>
</dbReference>
<keyword evidence="7" id="KW-1185">Reference proteome</keyword>
<feature type="domain" description="Fibronectin type-III" evidence="5">
    <location>
        <begin position="973"/>
        <end position="1060"/>
    </location>
</feature>
<dbReference type="PANTHER" id="PTHR13817">
    <property type="entry name" value="TITIN"/>
    <property type="match status" value="1"/>
</dbReference>
<dbReference type="InterPro" id="IPR026444">
    <property type="entry name" value="Secre_tail"/>
</dbReference>
<dbReference type="RefSeq" id="WP_090124225.1">
    <property type="nucleotide sequence ID" value="NZ_FNNJ01000007.1"/>
</dbReference>
<dbReference type="Gene3D" id="3.40.390.10">
    <property type="entry name" value="Collagenase (Catalytic Domain)"/>
    <property type="match status" value="1"/>
</dbReference>
<evidence type="ECO:0000256" key="2">
    <source>
        <dbReference type="ARBA" id="ARBA00022737"/>
    </source>
</evidence>
<dbReference type="InterPro" id="IPR050964">
    <property type="entry name" value="Striated_Muscle_Regulatory"/>
</dbReference>
<feature type="domain" description="Fibronectin type-III" evidence="5">
    <location>
        <begin position="882"/>
        <end position="969"/>
    </location>
</feature>
<dbReference type="InterPro" id="IPR036116">
    <property type="entry name" value="FN3_sf"/>
</dbReference>
<dbReference type="SUPFAM" id="SSF49265">
    <property type="entry name" value="Fibronectin type III"/>
    <property type="match status" value="3"/>
</dbReference>
<evidence type="ECO:0000256" key="1">
    <source>
        <dbReference type="ARBA" id="ARBA00022729"/>
    </source>
</evidence>
<keyword evidence="2" id="KW-0677">Repeat</keyword>
<gene>
    <name evidence="6" type="ORF">SAMN05444411_107114</name>
</gene>
<dbReference type="InterPro" id="IPR013783">
    <property type="entry name" value="Ig-like_fold"/>
</dbReference>
<dbReference type="InterPro" id="IPR045474">
    <property type="entry name" value="GEVED"/>
</dbReference>
<dbReference type="Gene3D" id="2.60.120.260">
    <property type="entry name" value="Galactose-binding domain-like"/>
    <property type="match status" value="1"/>
</dbReference>
<dbReference type="NCBIfam" id="TIGR04183">
    <property type="entry name" value="Por_Secre_tail"/>
    <property type="match status" value="1"/>
</dbReference>
<dbReference type="OrthoDB" id="9792152at2"/>
<keyword evidence="1 4" id="KW-0732">Signal</keyword>
<protein>
    <submittedName>
        <fullName evidence="6">Por secretion system C-terminal sorting domain-containing protein</fullName>
    </submittedName>
</protein>
<evidence type="ECO:0000313" key="6">
    <source>
        <dbReference type="EMBL" id="SDX64155.1"/>
    </source>
</evidence>
<evidence type="ECO:0000313" key="7">
    <source>
        <dbReference type="Proteomes" id="UP000199595"/>
    </source>
</evidence>
<dbReference type="SUPFAM" id="SSF55486">
    <property type="entry name" value="Metalloproteases ('zincins'), catalytic domain"/>
    <property type="match status" value="1"/>
</dbReference>
<proteinExistence type="predicted"/>
<feature type="domain" description="Fibronectin type-III" evidence="5">
    <location>
        <begin position="645"/>
        <end position="730"/>
    </location>
</feature>
<dbReference type="InterPro" id="IPR024079">
    <property type="entry name" value="MetalloPept_cat_dom_sf"/>
</dbReference>
<organism evidence="6 7">
    <name type="scientific">Lutibacter oricola</name>
    <dbReference type="NCBI Taxonomy" id="762486"/>
    <lineage>
        <taxon>Bacteria</taxon>
        <taxon>Pseudomonadati</taxon>
        <taxon>Bacteroidota</taxon>
        <taxon>Flavobacteriia</taxon>
        <taxon>Flavobacteriales</taxon>
        <taxon>Flavobacteriaceae</taxon>
        <taxon>Lutibacter</taxon>
    </lineage>
</organism>
<feature type="chain" id="PRO_5011713696" evidence="4">
    <location>
        <begin position="20"/>
        <end position="1498"/>
    </location>
</feature>
<dbReference type="GO" id="GO:0008237">
    <property type="term" value="F:metallopeptidase activity"/>
    <property type="evidence" value="ECO:0007669"/>
    <property type="project" value="InterPro"/>
</dbReference>
<accession>A0A1H3DCL8</accession>
<evidence type="ECO:0000259" key="5">
    <source>
        <dbReference type="PROSITE" id="PS50853"/>
    </source>
</evidence>